<reference evidence="1" key="1">
    <citation type="submission" date="2020-05" db="EMBL/GenBank/DDBJ databases">
        <title>Large-scale comparative analyses of tick genomes elucidate their genetic diversity and vector capacities.</title>
        <authorList>
            <person name="Jia N."/>
            <person name="Wang J."/>
            <person name="Shi W."/>
            <person name="Du L."/>
            <person name="Sun Y."/>
            <person name="Zhan W."/>
            <person name="Jiang J."/>
            <person name="Wang Q."/>
            <person name="Zhang B."/>
            <person name="Ji P."/>
            <person name="Sakyi L.B."/>
            <person name="Cui X."/>
            <person name="Yuan T."/>
            <person name="Jiang B."/>
            <person name="Yang W."/>
            <person name="Lam T.T.-Y."/>
            <person name="Chang Q."/>
            <person name="Ding S."/>
            <person name="Wang X."/>
            <person name="Zhu J."/>
            <person name="Ruan X."/>
            <person name="Zhao L."/>
            <person name="Wei J."/>
            <person name="Que T."/>
            <person name="Du C."/>
            <person name="Cheng J."/>
            <person name="Dai P."/>
            <person name="Han X."/>
            <person name="Huang E."/>
            <person name="Gao Y."/>
            <person name="Liu J."/>
            <person name="Shao H."/>
            <person name="Ye R."/>
            <person name="Li L."/>
            <person name="Wei W."/>
            <person name="Wang X."/>
            <person name="Wang C."/>
            <person name="Yang T."/>
            <person name="Huo Q."/>
            <person name="Li W."/>
            <person name="Guo W."/>
            <person name="Chen H."/>
            <person name="Zhou L."/>
            <person name="Ni X."/>
            <person name="Tian J."/>
            <person name="Zhou Y."/>
            <person name="Sheng Y."/>
            <person name="Liu T."/>
            <person name="Pan Y."/>
            <person name="Xia L."/>
            <person name="Li J."/>
            <person name="Zhao F."/>
            <person name="Cao W."/>
        </authorList>
    </citation>
    <scope>NUCLEOTIDE SEQUENCE</scope>
    <source>
        <strain evidence="1">Dsil-2018</strain>
    </source>
</reference>
<accession>A0ACB8C3U2</accession>
<dbReference type="EMBL" id="CM023478">
    <property type="protein sequence ID" value="KAH7933511.1"/>
    <property type="molecule type" value="Genomic_DNA"/>
</dbReference>
<organism evidence="1 2">
    <name type="scientific">Dermacentor silvarum</name>
    <name type="common">Tick</name>
    <dbReference type="NCBI Taxonomy" id="543639"/>
    <lineage>
        <taxon>Eukaryota</taxon>
        <taxon>Metazoa</taxon>
        <taxon>Ecdysozoa</taxon>
        <taxon>Arthropoda</taxon>
        <taxon>Chelicerata</taxon>
        <taxon>Arachnida</taxon>
        <taxon>Acari</taxon>
        <taxon>Parasitiformes</taxon>
        <taxon>Ixodida</taxon>
        <taxon>Ixodoidea</taxon>
        <taxon>Ixodidae</taxon>
        <taxon>Rhipicephalinae</taxon>
        <taxon>Dermacentor</taxon>
    </lineage>
</organism>
<name>A0ACB8C3U2_DERSI</name>
<dbReference type="Proteomes" id="UP000821865">
    <property type="component" value="Chromosome 9"/>
</dbReference>
<protein>
    <submittedName>
        <fullName evidence="1">Uncharacterized protein</fullName>
    </submittedName>
</protein>
<sequence>MNQEGLVNRTSSAVTRSSSVAAPREQEQPQVSSPVLGGGGAATRGQQIAAVARLMFKGLGPTASCVLATAFVIGGLCAAGLVVYVTQRVIYARIEEHQRVRQYLRDVLGETGPERYPGAPFPRQAFIFACQTDHCTKEGKHLRRNVAWSLDPCRDFHEYACSGDARRPSLREDALSHFLIEVRSVLDKWGQFRWTRTPPVHSKAYRFFRACHGSKHDRETIEHDLAQYLRGVDRAHRLPEAWAAEVSRTLQLFPVFEMSVAAVSNTSCIVLKEPDQFDEDAMLGLPTIVSRKHRELVGKMMKADTKSVYSALQFAWSLRAFGGPPDDALSPLSNFSQTTVSALKAKLNGEWHWDRFLAAFFLGHLDVDDHTCVIVRAPSYTNHVAEVTKEAKAETVRAYFSYSLHLHLWPFWTLLDGDKEQHEQACALLAYRLFNFAFLEHFNDTARMGVVAKAGLKEAVVRNSYRIAMLQSEDIPKDVRERVLDGIADTDKSYFNHMDDVEAYYEPTQPVPVDWRHILPAYLEIRHSLVTHWLKRVVASGGRVFDTNLDLACRFDPDTKTLGVPMSIADVEVGGREFFLDISTVGLLMARSIYRIFQASACRAGPLHSFVINSLALIIIGIPAQERQDTIRKRRNVVPPSTAIAQ</sequence>
<keyword evidence="2" id="KW-1185">Reference proteome</keyword>
<evidence type="ECO:0000313" key="1">
    <source>
        <dbReference type="EMBL" id="KAH7933511.1"/>
    </source>
</evidence>
<comment type="caution">
    <text evidence="1">The sequence shown here is derived from an EMBL/GenBank/DDBJ whole genome shotgun (WGS) entry which is preliminary data.</text>
</comment>
<gene>
    <name evidence="1" type="ORF">HPB49_013264</name>
</gene>
<evidence type="ECO:0000313" key="2">
    <source>
        <dbReference type="Proteomes" id="UP000821865"/>
    </source>
</evidence>
<proteinExistence type="predicted"/>